<evidence type="ECO:0000259" key="10">
    <source>
        <dbReference type="Pfam" id="PF13962"/>
    </source>
</evidence>
<evidence type="ECO:0000256" key="5">
    <source>
        <dbReference type="ARBA" id="ARBA00023043"/>
    </source>
</evidence>
<gene>
    <name evidence="11" type="primary">ITN1_36</name>
    <name evidence="11" type="ORF">CK203_075027</name>
</gene>
<evidence type="ECO:0000256" key="1">
    <source>
        <dbReference type="ARBA" id="ARBA00004141"/>
    </source>
</evidence>
<accession>A0A438E8H3</accession>
<feature type="transmembrane region" description="Helical" evidence="9">
    <location>
        <begin position="370"/>
        <end position="387"/>
    </location>
</feature>
<keyword evidence="5 7" id="KW-0040">ANK repeat</keyword>
<dbReference type="SMART" id="SM00248">
    <property type="entry name" value="ANK"/>
    <property type="match status" value="5"/>
</dbReference>
<dbReference type="Gene3D" id="1.25.40.20">
    <property type="entry name" value="Ankyrin repeat-containing domain"/>
    <property type="match status" value="1"/>
</dbReference>
<evidence type="ECO:0000313" key="11">
    <source>
        <dbReference type="EMBL" id="RVW44075.1"/>
    </source>
</evidence>
<evidence type="ECO:0000256" key="3">
    <source>
        <dbReference type="ARBA" id="ARBA00022737"/>
    </source>
</evidence>
<comment type="caution">
    <text evidence="11">The sequence shown here is derived from an EMBL/GenBank/DDBJ whole genome shotgun (WGS) entry which is preliminary data.</text>
</comment>
<feature type="repeat" description="ANK" evidence="7">
    <location>
        <begin position="165"/>
        <end position="186"/>
    </location>
</feature>
<sequence length="558" mass="61429">MAKNGKKVGGWKGSATVLLGKGTFQRGRGGFREAQQEGETGRGKMERKYEKIAKDDESVEGRERRLYEASVTGSVNSLKRLIAKDPLTLARAAVTCFNETPLHVAAMLGHLDFASYLLTHKPDMTRALDLRGRSPLHLASANGYVEMVNILLSSNPDACLIRDEDGRMPLHLAVMKGEVEVTRMLVGARPQVTRYKLDQGETILHSAVKQNRLGALKLLVELAGEVEFVNSKDDYGNTVLHTATALKQYETAKYLVERPEMEVNAVNGNGFTALDIIQHTPRDLKGMEIRESLVKAGALSSRNIPALPGKGHQLMGESGITMVIENPQLYPPPPPPAAVPTEAKTSTPLRGREKKIHENKKEWTMKKRDALMVAATLIAGMAFQAAVNPPGGVWGEEKEAGNGKKMLAGTSIMAHNHPDDYPLFMAFNAVSFVASLSIVFLVVSGVPFVKRRILMWLLMIIMWIALTSMALTYMISILAIAPRYVNTEAMSPTNNDTEAMSPTNNDTEAIQNVTSVVKVSLEVWLVLLAFVVLVHIIRFLLWCVCKVGKAIIYCFRNR</sequence>
<dbReference type="PROSITE" id="PS50088">
    <property type="entry name" value="ANK_REPEAT"/>
    <property type="match status" value="4"/>
</dbReference>
<protein>
    <submittedName>
        <fullName evidence="11">Ankyrin repeat-containing protein ITN1</fullName>
    </submittedName>
</protein>
<feature type="transmembrane region" description="Helical" evidence="9">
    <location>
        <begin position="423"/>
        <end position="443"/>
    </location>
</feature>
<feature type="repeat" description="ANK" evidence="7">
    <location>
        <begin position="131"/>
        <end position="163"/>
    </location>
</feature>
<feature type="repeat" description="ANK" evidence="7">
    <location>
        <begin position="199"/>
        <end position="231"/>
    </location>
</feature>
<dbReference type="PANTHER" id="PTHR24186">
    <property type="entry name" value="PROTEIN PHOSPHATASE 1 REGULATORY SUBUNIT"/>
    <property type="match status" value="1"/>
</dbReference>
<dbReference type="GO" id="GO:0016020">
    <property type="term" value="C:membrane"/>
    <property type="evidence" value="ECO:0007669"/>
    <property type="project" value="UniProtKB-SubCell"/>
</dbReference>
<feature type="region of interest" description="Disordered" evidence="8">
    <location>
        <begin position="25"/>
        <end position="46"/>
    </location>
</feature>
<dbReference type="InterPro" id="IPR026961">
    <property type="entry name" value="PGG_dom"/>
</dbReference>
<feature type="domain" description="PGG" evidence="10">
    <location>
        <begin position="362"/>
        <end position="478"/>
    </location>
</feature>
<proteinExistence type="predicted"/>
<evidence type="ECO:0000256" key="7">
    <source>
        <dbReference type="PROSITE-ProRule" id="PRU00023"/>
    </source>
</evidence>
<feature type="transmembrane region" description="Helical" evidence="9">
    <location>
        <begin position="523"/>
        <end position="541"/>
    </location>
</feature>
<feature type="compositionally biased region" description="Basic and acidic residues" evidence="8">
    <location>
        <begin position="30"/>
        <end position="46"/>
    </location>
</feature>
<dbReference type="Pfam" id="PF12796">
    <property type="entry name" value="Ank_2"/>
    <property type="match status" value="2"/>
</dbReference>
<organism evidence="11 12">
    <name type="scientific">Vitis vinifera</name>
    <name type="common">Grape</name>
    <dbReference type="NCBI Taxonomy" id="29760"/>
    <lineage>
        <taxon>Eukaryota</taxon>
        <taxon>Viridiplantae</taxon>
        <taxon>Streptophyta</taxon>
        <taxon>Embryophyta</taxon>
        <taxon>Tracheophyta</taxon>
        <taxon>Spermatophyta</taxon>
        <taxon>Magnoliopsida</taxon>
        <taxon>eudicotyledons</taxon>
        <taxon>Gunneridae</taxon>
        <taxon>Pentapetalae</taxon>
        <taxon>rosids</taxon>
        <taxon>Vitales</taxon>
        <taxon>Vitaceae</taxon>
        <taxon>Viteae</taxon>
        <taxon>Vitis</taxon>
    </lineage>
</organism>
<evidence type="ECO:0000256" key="2">
    <source>
        <dbReference type="ARBA" id="ARBA00022692"/>
    </source>
</evidence>
<dbReference type="Pfam" id="PF13962">
    <property type="entry name" value="PGG"/>
    <property type="match status" value="1"/>
</dbReference>
<dbReference type="InterPro" id="IPR002110">
    <property type="entry name" value="Ankyrin_rpt"/>
</dbReference>
<reference evidence="11 12" key="1">
    <citation type="journal article" date="2018" name="PLoS Genet.">
        <title>Population sequencing reveals clonal diversity and ancestral inbreeding in the grapevine cultivar Chardonnay.</title>
        <authorList>
            <person name="Roach M.J."/>
            <person name="Johnson D.L."/>
            <person name="Bohlmann J."/>
            <person name="van Vuuren H.J."/>
            <person name="Jones S.J."/>
            <person name="Pretorius I.S."/>
            <person name="Schmidt S.A."/>
            <person name="Borneman A.R."/>
        </authorList>
    </citation>
    <scope>NUCLEOTIDE SEQUENCE [LARGE SCALE GENOMIC DNA]</scope>
    <source>
        <strain evidence="12">cv. Chardonnay</strain>
        <tissue evidence="11">Leaf</tissue>
    </source>
</reference>
<evidence type="ECO:0000256" key="9">
    <source>
        <dbReference type="SAM" id="Phobius"/>
    </source>
</evidence>
<dbReference type="PROSITE" id="PS50297">
    <property type="entry name" value="ANK_REP_REGION"/>
    <property type="match status" value="3"/>
</dbReference>
<dbReference type="Proteomes" id="UP000288805">
    <property type="component" value="Unassembled WGS sequence"/>
</dbReference>
<evidence type="ECO:0000256" key="6">
    <source>
        <dbReference type="ARBA" id="ARBA00023136"/>
    </source>
</evidence>
<keyword evidence="2 9" id="KW-0812">Transmembrane</keyword>
<feature type="transmembrane region" description="Helical" evidence="9">
    <location>
        <begin position="455"/>
        <end position="481"/>
    </location>
</feature>
<dbReference type="InterPro" id="IPR036770">
    <property type="entry name" value="Ankyrin_rpt-contain_sf"/>
</dbReference>
<name>A0A438E8H3_VITVI</name>
<dbReference type="PANTHER" id="PTHR24186:SF37">
    <property type="entry name" value="PGG DOMAIN-CONTAINING PROTEIN"/>
    <property type="match status" value="1"/>
</dbReference>
<dbReference type="SUPFAM" id="SSF48403">
    <property type="entry name" value="Ankyrin repeat"/>
    <property type="match status" value="1"/>
</dbReference>
<evidence type="ECO:0000256" key="4">
    <source>
        <dbReference type="ARBA" id="ARBA00022989"/>
    </source>
</evidence>
<keyword evidence="4 9" id="KW-1133">Transmembrane helix</keyword>
<dbReference type="AlphaFoldDB" id="A0A438E8H3"/>
<feature type="repeat" description="ANK" evidence="7">
    <location>
        <begin position="97"/>
        <end position="129"/>
    </location>
</feature>
<dbReference type="FunFam" id="1.25.40.20:FF:000477">
    <property type="entry name" value="Ankyrin repeat family protein"/>
    <property type="match status" value="1"/>
</dbReference>
<evidence type="ECO:0000256" key="8">
    <source>
        <dbReference type="SAM" id="MobiDB-lite"/>
    </source>
</evidence>
<dbReference type="EMBL" id="QGNW01001363">
    <property type="protein sequence ID" value="RVW44075.1"/>
    <property type="molecule type" value="Genomic_DNA"/>
</dbReference>
<keyword evidence="3" id="KW-0677">Repeat</keyword>
<keyword evidence="6 9" id="KW-0472">Membrane</keyword>
<evidence type="ECO:0000313" key="12">
    <source>
        <dbReference type="Proteomes" id="UP000288805"/>
    </source>
</evidence>
<comment type="subcellular location">
    <subcellularLocation>
        <location evidence="1">Membrane</location>
        <topology evidence="1">Multi-pass membrane protein</topology>
    </subcellularLocation>
</comment>